<dbReference type="SFLD" id="SFLDS00029">
    <property type="entry name" value="Radical_SAM"/>
    <property type="match status" value="1"/>
</dbReference>
<comment type="caution">
    <text evidence="8">The sequence shown here is derived from an EMBL/GenBank/DDBJ whole genome shotgun (WGS) entry which is preliminary data.</text>
</comment>
<dbReference type="CDD" id="cd21109">
    <property type="entry name" value="SPASM"/>
    <property type="match status" value="1"/>
</dbReference>
<evidence type="ECO:0000256" key="5">
    <source>
        <dbReference type="ARBA" id="ARBA00023004"/>
    </source>
</evidence>
<evidence type="ECO:0000256" key="2">
    <source>
        <dbReference type="ARBA" id="ARBA00022485"/>
    </source>
</evidence>
<evidence type="ECO:0000313" key="8">
    <source>
        <dbReference type="EMBL" id="PSJ97840.1"/>
    </source>
</evidence>
<evidence type="ECO:0000256" key="4">
    <source>
        <dbReference type="ARBA" id="ARBA00022723"/>
    </source>
</evidence>
<sequence>MFCSVSKGGRPVDPAINTRAPLRAPFAVCLWLTDYCNLACKYCYAMPFQGKRIDTGRVLELIDELIELGVFDLTLAGGEPLLHPDVMDIIHHSVKGGLRVGVLTNGTMVNQKFCEELEELVSEKNFILQVSLDSIDPTINDVSRGRTEEVVRNIRALKGTKMQVQLSCVVHKLNAATAHLLIEEFYPDIKRFHFLNIQRTVQALKHPELLLDEEDAFQFWMNLNEYSRQFPPDLFLPSLRIQMRSRGSAHVEPEFSLSDEAGFECSSCSAGWTHLNITTDFDVLGCDIAKDYIRMGNVRHRSFYDVWHSPEAHAVRNAPFPACYRIKGPTGERLEDWLKVEYKHAVGTSEREQG</sequence>
<dbReference type="CDD" id="cd01335">
    <property type="entry name" value="Radical_SAM"/>
    <property type="match status" value="1"/>
</dbReference>
<evidence type="ECO:0000259" key="7">
    <source>
        <dbReference type="PROSITE" id="PS51918"/>
    </source>
</evidence>
<dbReference type="PIRSF" id="PIRSF037420">
    <property type="entry name" value="PQQ_syn_pqqE"/>
    <property type="match status" value="1"/>
</dbReference>
<keyword evidence="9" id="KW-1185">Reference proteome</keyword>
<dbReference type="PROSITE" id="PS51918">
    <property type="entry name" value="RADICAL_SAM"/>
    <property type="match status" value="1"/>
</dbReference>
<proteinExistence type="predicted"/>
<protein>
    <recommendedName>
        <fullName evidence="7">Radical SAM core domain-containing protein</fullName>
    </recommendedName>
</protein>
<evidence type="ECO:0000313" key="9">
    <source>
        <dbReference type="Proteomes" id="UP000240419"/>
    </source>
</evidence>
<dbReference type="GO" id="GO:0051539">
    <property type="term" value="F:4 iron, 4 sulfur cluster binding"/>
    <property type="evidence" value="ECO:0007669"/>
    <property type="project" value="UniProtKB-KW"/>
</dbReference>
<dbReference type="Pfam" id="PF13186">
    <property type="entry name" value="SPASM"/>
    <property type="match status" value="1"/>
</dbReference>
<dbReference type="InterPro" id="IPR058240">
    <property type="entry name" value="rSAM_sf"/>
</dbReference>
<reference evidence="8 9" key="1">
    <citation type="submission" date="2018-03" db="EMBL/GenBank/DDBJ databases">
        <title>Brevisbacillus phylogenomics.</title>
        <authorList>
            <person name="Dunlap C."/>
        </authorList>
    </citation>
    <scope>NUCLEOTIDE SEQUENCE [LARGE SCALE GENOMIC DNA]</scope>
    <source>
        <strain evidence="8 9">NRRL NRS-1210</strain>
    </source>
</reference>
<dbReference type="InterPro" id="IPR017200">
    <property type="entry name" value="PqqE-like"/>
</dbReference>
<dbReference type="InterPro" id="IPR023885">
    <property type="entry name" value="4Fe4S-binding_SPASM_dom"/>
</dbReference>
<dbReference type="AlphaFoldDB" id="A0A2P7VFB8"/>
<evidence type="ECO:0000256" key="3">
    <source>
        <dbReference type="ARBA" id="ARBA00022691"/>
    </source>
</evidence>
<dbReference type="Gene3D" id="3.20.20.70">
    <property type="entry name" value="Aldolase class I"/>
    <property type="match status" value="1"/>
</dbReference>
<dbReference type="InterPro" id="IPR007197">
    <property type="entry name" value="rSAM"/>
</dbReference>
<feature type="domain" description="Radical SAM core" evidence="7">
    <location>
        <begin position="22"/>
        <end position="233"/>
    </location>
</feature>
<keyword evidence="6" id="KW-0411">Iron-sulfur</keyword>
<dbReference type="Pfam" id="PF04055">
    <property type="entry name" value="Radical_SAM"/>
    <property type="match status" value="1"/>
</dbReference>
<dbReference type="GO" id="GO:0003824">
    <property type="term" value="F:catalytic activity"/>
    <property type="evidence" value="ECO:0007669"/>
    <property type="project" value="InterPro"/>
</dbReference>
<keyword evidence="3" id="KW-0949">S-adenosyl-L-methionine</keyword>
<dbReference type="PANTHER" id="PTHR11228">
    <property type="entry name" value="RADICAL SAM DOMAIN PROTEIN"/>
    <property type="match status" value="1"/>
</dbReference>
<accession>A0A2P7VFB8</accession>
<dbReference type="InterPro" id="IPR050377">
    <property type="entry name" value="Radical_SAM_PqqE_MftC-like"/>
</dbReference>
<gene>
    <name evidence="8" type="ORF">C7R93_07210</name>
</gene>
<evidence type="ECO:0000256" key="6">
    <source>
        <dbReference type="ARBA" id="ARBA00023014"/>
    </source>
</evidence>
<name>A0A2P7VFB8_9BACL</name>
<dbReference type="SUPFAM" id="SSF102114">
    <property type="entry name" value="Radical SAM enzymes"/>
    <property type="match status" value="1"/>
</dbReference>
<dbReference type="EMBL" id="PXZM01000010">
    <property type="protein sequence ID" value="PSJ97840.1"/>
    <property type="molecule type" value="Genomic_DNA"/>
</dbReference>
<dbReference type="SFLD" id="SFLDG01067">
    <property type="entry name" value="SPASM/twitch_domain_containing"/>
    <property type="match status" value="1"/>
</dbReference>
<dbReference type="PANTHER" id="PTHR11228:SF7">
    <property type="entry name" value="PQQA PEPTIDE CYCLASE"/>
    <property type="match status" value="1"/>
</dbReference>
<keyword evidence="2" id="KW-0004">4Fe-4S</keyword>
<comment type="cofactor">
    <cofactor evidence="1">
        <name>[4Fe-4S] cluster</name>
        <dbReference type="ChEBI" id="CHEBI:49883"/>
    </cofactor>
</comment>
<dbReference type="SFLD" id="SFLDG01386">
    <property type="entry name" value="main_SPASM_domain-containing"/>
    <property type="match status" value="1"/>
</dbReference>
<dbReference type="Proteomes" id="UP000240419">
    <property type="component" value="Unassembled WGS sequence"/>
</dbReference>
<keyword evidence="5" id="KW-0408">Iron</keyword>
<dbReference type="GO" id="GO:0046872">
    <property type="term" value="F:metal ion binding"/>
    <property type="evidence" value="ECO:0007669"/>
    <property type="project" value="UniProtKB-KW"/>
</dbReference>
<evidence type="ECO:0000256" key="1">
    <source>
        <dbReference type="ARBA" id="ARBA00001966"/>
    </source>
</evidence>
<organism evidence="8 9">
    <name type="scientific">Brevibacillus fortis</name>
    <dbReference type="NCBI Taxonomy" id="2126352"/>
    <lineage>
        <taxon>Bacteria</taxon>
        <taxon>Bacillati</taxon>
        <taxon>Bacillota</taxon>
        <taxon>Bacilli</taxon>
        <taxon>Bacillales</taxon>
        <taxon>Paenibacillaceae</taxon>
        <taxon>Brevibacillus</taxon>
    </lineage>
</organism>
<keyword evidence="4" id="KW-0479">Metal-binding</keyword>
<dbReference type="InterPro" id="IPR013785">
    <property type="entry name" value="Aldolase_TIM"/>
</dbReference>